<dbReference type="InterPro" id="IPR022644">
    <property type="entry name" value="De-COase2_N"/>
</dbReference>
<evidence type="ECO:0000313" key="6">
    <source>
        <dbReference type="Proteomes" id="UP000000442"/>
    </source>
</evidence>
<keyword evidence="5" id="KW-0456">Lyase</keyword>
<dbReference type="HOGENOM" id="CLU_651704_0_0_7"/>
<dbReference type="Gene3D" id="2.40.37.10">
    <property type="entry name" value="Lyase, Ornithine Decarboxylase, Chain A, domain 1"/>
    <property type="match status" value="1"/>
</dbReference>
<dbReference type="GO" id="GO:0008836">
    <property type="term" value="F:diaminopimelate decarboxylase activity"/>
    <property type="evidence" value="ECO:0007669"/>
    <property type="project" value="UniProtKB-EC"/>
</dbReference>
<dbReference type="InterPro" id="IPR000183">
    <property type="entry name" value="Orn/DAP/Arg_de-COase"/>
</dbReference>
<dbReference type="Pfam" id="PF02784">
    <property type="entry name" value="Orn_Arg_deC_N"/>
    <property type="match status" value="1"/>
</dbReference>
<keyword evidence="6" id="KW-1185">Reference proteome</keyword>
<proteinExistence type="predicted"/>
<dbReference type="SUPFAM" id="SSF51419">
    <property type="entry name" value="PLP-binding barrel"/>
    <property type="match status" value="1"/>
</dbReference>
<comment type="cofactor">
    <cofactor evidence="1 3">
        <name>pyridoxal 5'-phosphate</name>
        <dbReference type="ChEBI" id="CHEBI:597326"/>
    </cofactor>
</comment>
<dbReference type="RefSeq" id="WP_015902953.1">
    <property type="nucleotide sequence ID" value="NC_012108.1"/>
</dbReference>
<dbReference type="AlphaFoldDB" id="C0QL78"/>
<accession>C0QL78</accession>
<dbReference type="eggNOG" id="COG0019">
    <property type="taxonomic scope" value="Bacteria"/>
</dbReference>
<dbReference type="InterPro" id="IPR029066">
    <property type="entry name" value="PLP-binding_barrel"/>
</dbReference>
<evidence type="ECO:0000313" key="5">
    <source>
        <dbReference type="EMBL" id="ACN14164.1"/>
    </source>
</evidence>
<evidence type="ECO:0000256" key="2">
    <source>
        <dbReference type="ARBA" id="ARBA00022898"/>
    </source>
</evidence>
<dbReference type="PANTHER" id="PTHR43727">
    <property type="entry name" value="DIAMINOPIMELATE DECARBOXYLASE"/>
    <property type="match status" value="1"/>
</dbReference>
<dbReference type="PRINTS" id="PR01179">
    <property type="entry name" value="ODADCRBXLASE"/>
</dbReference>
<dbReference type="PANTHER" id="PTHR43727:SF2">
    <property type="entry name" value="GROUP IV DECARBOXYLASE"/>
    <property type="match status" value="1"/>
</dbReference>
<dbReference type="SUPFAM" id="SSF50621">
    <property type="entry name" value="Alanine racemase C-terminal domain-like"/>
    <property type="match status" value="1"/>
</dbReference>
<dbReference type="InterPro" id="IPR009006">
    <property type="entry name" value="Ala_racemase/Decarboxylase_C"/>
</dbReference>
<name>C0QL78_DESAH</name>
<dbReference type="STRING" id="177437.HRM2_10520"/>
<feature type="domain" description="Orn/DAP/Arg decarboxylase 2 N-terminal" evidence="4">
    <location>
        <begin position="63"/>
        <end position="302"/>
    </location>
</feature>
<organism evidence="5 6">
    <name type="scientific">Desulforapulum autotrophicum (strain ATCC 43914 / DSM 3382 / VKM B-1955 / HRM2)</name>
    <name type="common">Desulfobacterium autotrophicum</name>
    <dbReference type="NCBI Taxonomy" id="177437"/>
    <lineage>
        <taxon>Bacteria</taxon>
        <taxon>Pseudomonadati</taxon>
        <taxon>Thermodesulfobacteriota</taxon>
        <taxon>Desulfobacteria</taxon>
        <taxon>Desulfobacterales</taxon>
        <taxon>Desulfobacteraceae</taxon>
        <taxon>Desulforapulum</taxon>
    </lineage>
</organism>
<feature type="modified residue" description="N6-(pyridoxal phosphate)lysine" evidence="3">
    <location>
        <position position="78"/>
    </location>
</feature>
<sequence length="410" mass="46290">MNDIATPENSRPRLMQEPFVHDFVQAILERRQIYLNAAKVHGSPLYLVEEAVLRERAGQFRAAFERQLPSTSFYYAMKSNNLSDVSRIVLGEGFGLDVSSGIELSTALGLGATDIIFSGPGKTDPELELAVENADRVTVLMDSPGECQRLMALVERRKKRLRVGLRLNHHTVGLWRKFGVPMEALLPLYETIKDHSYMAFKGVQFHSSWNLVPDRQVELIRILGDTLKKMPPSFFDDCEFIDIGGGYWPSQGEWLVSDDPLGHQMIPASSIETFAQTLGQVIREKILSLGAFRICFEPGRWICNDAMHIIIQVIDKKAPDLVITDAGTNAVGWERFETDYFPVINLTRSGTMEKPCHVLGSLCTPHDVWGYAYFGQEIREKDILMIPTQGAYTFSLRQEFIKPLPRVVVI</sequence>
<reference evidence="5 6" key="1">
    <citation type="journal article" date="2009" name="Environ. Microbiol.">
        <title>Genome sequence of Desulfobacterium autotrophicum HRM2, a marine sulfate reducer oxidizing organic carbon completely to carbon dioxide.</title>
        <authorList>
            <person name="Strittmatter A.W."/>
            <person name="Liesegang H."/>
            <person name="Rabus R."/>
            <person name="Decker I."/>
            <person name="Amann J."/>
            <person name="Andres S."/>
            <person name="Henne A."/>
            <person name="Fricke W.F."/>
            <person name="Martinez-Arias R."/>
            <person name="Bartels D."/>
            <person name="Goesmann A."/>
            <person name="Krause L."/>
            <person name="Puehler A."/>
            <person name="Klenk H.P."/>
            <person name="Richter M."/>
            <person name="Schuler M."/>
            <person name="Gloeckner F.O."/>
            <person name="Meyerdierks A."/>
            <person name="Gottschalk G."/>
            <person name="Amann R."/>
        </authorList>
    </citation>
    <scope>NUCLEOTIDE SEQUENCE [LARGE SCALE GENOMIC DNA]</scope>
    <source>
        <strain evidence="6">ATCC 43914 / DSM 3382 / HRM2</strain>
    </source>
</reference>
<evidence type="ECO:0000256" key="3">
    <source>
        <dbReference type="PIRSR" id="PIRSR600183-50"/>
    </source>
</evidence>
<dbReference type="GO" id="GO:0009089">
    <property type="term" value="P:lysine biosynthetic process via diaminopimelate"/>
    <property type="evidence" value="ECO:0007669"/>
    <property type="project" value="TreeGrafter"/>
</dbReference>
<feature type="active site" description="Proton donor" evidence="3">
    <location>
        <position position="363"/>
    </location>
</feature>
<dbReference type="Proteomes" id="UP000000442">
    <property type="component" value="Chromosome"/>
</dbReference>
<protein>
    <submittedName>
        <fullName evidence="5">LysA2</fullName>
        <ecNumber evidence="5">4.1.1.20</ecNumber>
    </submittedName>
</protein>
<gene>
    <name evidence="5" type="primary">lysA2</name>
    <name evidence="5" type="ordered locus">HRM2_10520</name>
</gene>
<keyword evidence="2 3" id="KW-0663">Pyridoxal phosphate</keyword>
<dbReference type="KEGG" id="dat:HRM2_10520"/>
<evidence type="ECO:0000259" key="4">
    <source>
        <dbReference type="Pfam" id="PF02784"/>
    </source>
</evidence>
<evidence type="ECO:0000256" key="1">
    <source>
        <dbReference type="ARBA" id="ARBA00001933"/>
    </source>
</evidence>
<dbReference type="Gene3D" id="3.20.20.10">
    <property type="entry name" value="Alanine racemase"/>
    <property type="match status" value="1"/>
</dbReference>
<dbReference type="EC" id="4.1.1.20" evidence="5"/>
<dbReference type="EMBL" id="CP001087">
    <property type="protein sequence ID" value="ACN14164.1"/>
    <property type="molecule type" value="Genomic_DNA"/>
</dbReference>